<feature type="transmembrane region" description="Helical" evidence="6">
    <location>
        <begin position="462"/>
        <end position="481"/>
    </location>
</feature>
<comment type="similarity">
    <text evidence="2 6">Belongs to the multi antimicrobial extrusion (MATE) (TC 2.A.66.1) family.</text>
</comment>
<dbReference type="STRING" id="1157962.A0A250XI41"/>
<dbReference type="GO" id="GO:0016020">
    <property type="term" value="C:membrane"/>
    <property type="evidence" value="ECO:0007669"/>
    <property type="project" value="UniProtKB-SubCell"/>
</dbReference>
<keyword evidence="9" id="KW-1185">Reference proteome</keyword>
<reference evidence="8 9" key="1">
    <citation type="submission" date="2017-08" db="EMBL/GenBank/DDBJ databases">
        <title>Acidophilic green algal genome provides insights into adaptation to an acidic environment.</title>
        <authorList>
            <person name="Hirooka S."/>
            <person name="Hirose Y."/>
            <person name="Kanesaki Y."/>
            <person name="Higuchi S."/>
            <person name="Fujiwara T."/>
            <person name="Onuma R."/>
            <person name="Era A."/>
            <person name="Ohbayashi R."/>
            <person name="Uzuka A."/>
            <person name="Nozaki H."/>
            <person name="Yoshikawa H."/>
            <person name="Miyagishima S.Y."/>
        </authorList>
    </citation>
    <scope>NUCLEOTIDE SEQUENCE [LARGE SCALE GENOMIC DNA]</scope>
    <source>
        <strain evidence="8 9">NIES-2499</strain>
    </source>
</reference>
<evidence type="ECO:0000313" key="9">
    <source>
        <dbReference type="Proteomes" id="UP000232323"/>
    </source>
</evidence>
<proteinExistence type="inferred from homology"/>
<name>A0A250XI41_9CHLO</name>
<feature type="transmembrane region" description="Helical" evidence="6">
    <location>
        <begin position="424"/>
        <end position="441"/>
    </location>
</feature>
<gene>
    <name evidence="8" type="ORF">CEUSTIGMA_g10139.t1</name>
</gene>
<evidence type="ECO:0000256" key="5">
    <source>
        <dbReference type="ARBA" id="ARBA00023136"/>
    </source>
</evidence>
<feature type="transmembrane region" description="Helical" evidence="6">
    <location>
        <begin position="96"/>
        <end position="119"/>
    </location>
</feature>
<protein>
    <recommendedName>
        <fullName evidence="6">Protein DETOXIFICATION</fullName>
    </recommendedName>
    <alternativeName>
        <fullName evidence="6">Multidrug and toxic compound extrusion protein</fullName>
    </alternativeName>
</protein>
<feature type="transmembrane region" description="Helical" evidence="6">
    <location>
        <begin position="391"/>
        <end position="412"/>
    </location>
</feature>
<comment type="caution">
    <text evidence="8">The sequence shown here is derived from an EMBL/GenBank/DDBJ whole genome shotgun (WGS) entry which is preliminary data.</text>
</comment>
<organism evidence="8 9">
    <name type="scientific">Chlamydomonas eustigma</name>
    <dbReference type="NCBI Taxonomy" id="1157962"/>
    <lineage>
        <taxon>Eukaryota</taxon>
        <taxon>Viridiplantae</taxon>
        <taxon>Chlorophyta</taxon>
        <taxon>core chlorophytes</taxon>
        <taxon>Chlorophyceae</taxon>
        <taxon>CS clade</taxon>
        <taxon>Chlamydomonadales</taxon>
        <taxon>Chlamydomonadaceae</taxon>
        <taxon>Chlamydomonas</taxon>
    </lineage>
</organism>
<feature type="compositionally biased region" description="Basic and acidic residues" evidence="7">
    <location>
        <begin position="674"/>
        <end position="688"/>
    </location>
</feature>
<dbReference type="GO" id="GO:0042910">
    <property type="term" value="F:xenobiotic transmembrane transporter activity"/>
    <property type="evidence" value="ECO:0007669"/>
    <property type="project" value="InterPro"/>
</dbReference>
<dbReference type="GO" id="GO:0015297">
    <property type="term" value="F:antiporter activity"/>
    <property type="evidence" value="ECO:0007669"/>
    <property type="project" value="InterPro"/>
</dbReference>
<feature type="transmembrane region" description="Helical" evidence="6">
    <location>
        <begin position="269"/>
        <end position="292"/>
    </location>
</feature>
<feature type="region of interest" description="Disordered" evidence="7">
    <location>
        <begin position="572"/>
        <end position="611"/>
    </location>
</feature>
<dbReference type="Pfam" id="PF01554">
    <property type="entry name" value="MatE"/>
    <property type="match status" value="2"/>
</dbReference>
<keyword evidence="3 6" id="KW-0812">Transmembrane</keyword>
<keyword evidence="4 6" id="KW-1133">Transmembrane helix</keyword>
<feature type="region of interest" description="Disordered" evidence="7">
    <location>
        <begin position="668"/>
        <end position="690"/>
    </location>
</feature>
<dbReference type="InterPro" id="IPR002528">
    <property type="entry name" value="MATE_fam"/>
</dbReference>
<feature type="transmembrane region" description="Helical" evidence="6">
    <location>
        <begin position="131"/>
        <end position="152"/>
    </location>
</feature>
<dbReference type="NCBIfam" id="TIGR00797">
    <property type="entry name" value="matE"/>
    <property type="match status" value="1"/>
</dbReference>
<feature type="transmembrane region" description="Helical" evidence="6">
    <location>
        <begin position="210"/>
        <end position="231"/>
    </location>
</feature>
<feature type="transmembrane region" description="Helical" evidence="6">
    <location>
        <begin position="173"/>
        <end position="190"/>
    </location>
</feature>
<evidence type="ECO:0000313" key="8">
    <source>
        <dbReference type="EMBL" id="GAX82713.1"/>
    </source>
</evidence>
<dbReference type="AlphaFoldDB" id="A0A250XI41"/>
<dbReference type="OrthoDB" id="2126698at2759"/>
<evidence type="ECO:0000256" key="3">
    <source>
        <dbReference type="ARBA" id="ARBA00022692"/>
    </source>
</evidence>
<accession>A0A250XI41</accession>
<dbReference type="PANTHER" id="PTHR42893">
    <property type="entry name" value="PROTEIN DETOXIFICATION 44, CHLOROPLASTIC-RELATED"/>
    <property type="match status" value="1"/>
</dbReference>
<comment type="subcellular location">
    <subcellularLocation>
        <location evidence="1">Membrane</location>
        <topology evidence="1">Multi-pass membrane protein</topology>
    </subcellularLocation>
</comment>
<evidence type="ECO:0000256" key="7">
    <source>
        <dbReference type="SAM" id="MobiDB-lite"/>
    </source>
</evidence>
<dbReference type="PANTHER" id="PTHR42893:SF46">
    <property type="entry name" value="PROTEIN DETOXIFICATION 44, CHLOROPLASTIC"/>
    <property type="match status" value="1"/>
</dbReference>
<feature type="transmembrane region" description="Helical" evidence="6">
    <location>
        <begin position="326"/>
        <end position="349"/>
    </location>
</feature>
<dbReference type="EMBL" id="BEGY01000085">
    <property type="protein sequence ID" value="GAX82713.1"/>
    <property type="molecule type" value="Genomic_DNA"/>
</dbReference>
<dbReference type="InterPro" id="IPR044644">
    <property type="entry name" value="DinF-like"/>
</dbReference>
<evidence type="ECO:0000256" key="4">
    <source>
        <dbReference type="ARBA" id="ARBA00022989"/>
    </source>
</evidence>
<evidence type="ECO:0000256" key="1">
    <source>
        <dbReference type="ARBA" id="ARBA00004141"/>
    </source>
</evidence>
<sequence length="697" mass="74571">MMSGLKNKVHHAQVHSMAAIYRAPQLRCRFMRRRNKLSAPITHVPCPHNKQPADSRPRFRLCQQAAAFQASTSSKYPQIRWIDSISSQYDKEIVSVALPALASMLLEPLLGAISTALVGQLGTQQLGAVSVGSLCVSFSIFLFSFLLFLITPEIASAVAQKDRSKVSRTASKGLWMALWCGATMTAFNLLGAESIVGYMKPTEPAVAEYAIQFIRIRSASLIPALLGYVAVATFRGHKDTQTPLYAAGISSVCGLTLNVFFLYGLGWGVAGAALATTMASCISTCIMMWLLFSKGMVKGTDIVAPPSFLALLPLMRAGLPLMLRNLTSLGMVLFASTLCVRAGAAYQAGFEVVRIVWIFTIQFFECLNVATQSLCASYLGKGDVERAQGVLMRLAVLATAVGGVAGLALFLGQVPMTQLFTSDVAVVAQVLMALPMVAFFLPVDALSSIMDGGLMAAKQTDYLSYIQIAGSGIQYLALLWIGTNSLVSVFSVWSCLKVLTVFRLSGGIFRNFFSHQSGYLFIFPQTVKSAQDPGLEASASAGAAREAAAAPSMLPAAEAAALTASARSPATEVSAPTAFPGPIPTVTNHLEPSSHETSVRSLPSDTGTHDSTASLQLAGTAVIEDPVIVEVSGQSSVVKEEEMAKALNIIAELHEENVVEHVAVSMKSTCTTNHPERRREEDYERTKEMQSVILLSK</sequence>
<feature type="transmembrane region" description="Helical" evidence="6">
    <location>
        <begin position="355"/>
        <end position="379"/>
    </location>
</feature>
<feature type="transmembrane region" description="Helical" evidence="6">
    <location>
        <begin position="243"/>
        <end position="263"/>
    </location>
</feature>
<feature type="compositionally biased region" description="Polar residues" evidence="7">
    <location>
        <begin position="599"/>
        <end position="611"/>
    </location>
</feature>
<keyword evidence="5 6" id="KW-0472">Membrane</keyword>
<evidence type="ECO:0000256" key="6">
    <source>
        <dbReference type="RuleBase" id="RU004914"/>
    </source>
</evidence>
<dbReference type="Proteomes" id="UP000232323">
    <property type="component" value="Unassembled WGS sequence"/>
</dbReference>
<evidence type="ECO:0000256" key="2">
    <source>
        <dbReference type="ARBA" id="ARBA00010199"/>
    </source>
</evidence>